<dbReference type="Pfam" id="PF12804">
    <property type="entry name" value="NTP_transf_3"/>
    <property type="match status" value="1"/>
</dbReference>
<organism evidence="3 4">
    <name type="scientific">Ochrobactrum vermis</name>
    <dbReference type="NCBI Taxonomy" id="1827297"/>
    <lineage>
        <taxon>Bacteria</taxon>
        <taxon>Pseudomonadati</taxon>
        <taxon>Pseudomonadota</taxon>
        <taxon>Alphaproteobacteria</taxon>
        <taxon>Hyphomicrobiales</taxon>
        <taxon>Brucellaceae</taxon>
        <taxon>Brucella/Ochrobactrum group</taxon>
        <taxon>Ochrobactrum</taxon>
    </lineage>
</organism>
<protein>
    <submittedName>
        <fullName evidence="3">NTP transferase domain-containing protein</fullName>
    </submittedName>
</protein>
<dbReference type="RefSeq" id="WP_105545046.1">
    <property type="nucleotide sequence ID" value="NZ_JBBGZH010000002.1"/>
</dbReference>
<evidence type="ECO:0000259" key="2">
    <source>
        <dbReference type="Pfam" id="PF12804"/>
    </source>
</evidence>
<sequence>MEKASDIAVVVLGAGTGKRFANDDKLDQKLGDKAVAHHIMGSLAPFRWGRKILVHRGNAPWHDAFIDNGYILTPVVEQSDGMLGSMHNGLAHVTHERYVLVCLADMPLVSIGHLASLLGLFRSRNGAIVASRSRNYRGPPAIIPLARLDSLPKTGEGGARILLDEAQFVDANELLLADIDTSDDLEKVRICYKQAGPASFLNERDFG</sequence>
<evidence type="ECO:0000313" key="4">
    <source>
        <dbReference type="Proteomes" id="UP001375812"/>
    </source>
</evidence>
<dbReference type="SUPFAM" id="SSF53448">
    <property type="entry name" value="Nucleotide-diphospho-sugar transferases"/>
    <property type="match status" value="1"/>
</dbReference>
<accession>A0ABU8PKG4</accession>
<dbReference type="GO" id="GO:0016740">
    <property type="term" value="F:transferase activity"/>
    <property type="evidence" value="ECO:0007669"/>
    <property type="project" value="UniProtKB-KW"/>
</dbReference>
<dbReference type="InterPro" id="IPR025877">
    <property type="entry name" value="MobA-like_NTP_Trfase"/>
</dbReference>
<dbReference type="Gene3D" id="3.90.550.10">
    <property type="entry name" value="Spore Coat Polysaccharide Biosynthesis Protein SpsA, Chain A"/>
    <property type="match status" value="1"/>
</dbReference>
<gene>
    <name evidence="3" type="ORF">WH297_23825</name>
</gene>
<evidence type="ECO:0000313" key="3">
    <source>
        <dbReference type="EMBL" id="MEJ5022747.1"/>
    </source>
</evidence>
<dbReference type="InterPro" id="IPR029044">
    <property type="entry name" value="Nucleotide-diphossugar_trans"/>
</dbReference>
<dbReference type="EMBL" id="JBBGZH010000002">
    <property type="protein sequence ID" value="MEJ5022747.1"/>
    <property type="molecule type" value="Genomic_DNA"/>
</dbReference>
<keyword evidence="3" id="KW-0808">Transferase</keyword>
<reference evidence="3 4" key="1">
    <citation type="submission" date="2023-12" db="EMBL/GenBank/DDBJ databases">
        <title>Gut-associated functions are favored during microbiome assembly across C. elegans life.</title>
        <authorList>
            <person name="Zimmermann J."/>
        </authorList>
    </citation>
    <scope>NUCLEOTIDE SEQUENCE [LARGE SCALE GENOMIC DNA]</scope>
    <source>
        <strain evidence="3 4">MYb71</strain>
    </source>
</reference>
<proteinExistence type="predicted"/>
<feature type="domain" description="MobA-like NTP transferase" evidence="2">
    <location>
        <begin position="9"/>
        <end position="165"/>
    </location>
</feature>
<dbReference type="PANTHER" id="PTHR43777:SF1">
    <property type="entry name" value="MOLYBDENUM COFACTOR CYTIDYLYLTRANSFERASE"/>
    <property type="match status" value="1"/>
</dbReference>
<dbReference type="Proteomes" id="UP001375812">
    <property type="component" value="Unassembled WGS sequence"/>
</dbReference>
<keyword evidence="1" id="KW-0460">Magnesium</keyword>
<dbReference type="PANTHER" id="PTHR43777">
    <property type="entry name" value="MOLYBDENUM COFACTOR CYTIDYLYLTRANSFERASE"/>
    <property type="match status" value="1"/>
</dbReference>
<keyword evidence="4" id="KW-1185">Reference proteome</keyword>
<evidence type="ECO:0000256" key="1">
    <source>
        <dbReference type="ARBA" id="ARBA00022842"/>
    </source>
</evidence>
<name>A0ABU8PKG4_9HYPH</name>
<comment type="caution">
    <text evidence="3">The sequence shown here is derived from an EMBL/GenBank/DDBJ whole genome shotgun (WGS) entry which is preliminary data.</text>
</comment>